<dbReference type="InterPro" id="IPR036413">
    <property type="entry name" value="YaeB-like_sf"/>
</dbReference>
<dbReference type="Proteomes" id="UP000002601">
    <property type="component" value="Chromosome"/>
</dbReference>
<feature type="region of interest" description="Disordered" evidence="3">
    <location>
        <begin position="64"/>
        <end position="97"/>
    </location>
</feature>
<name>C6BXE3_MARSD</name>
<organism evidence="5 6">
    <name type="scientific">Maridesulfovibrio salexigens (strain ATCC 14822 / DSM 2638 / NCIMB 8403 / VKM B-1763)</name>
    <name type="common">Desulfovibrio salexigens</name>
    <dbReference type="NCBI Taxonomy" id="526222"/>
    <lineage>
        <taxon>Bacteria</taxon>
        <taxon>Pseudomonadati</taxon>
        <taxon>Thermodesulfobacteriota</taxon>
        <taxon>Desulfovibrionia</taxon>
        <taxon>Desulfovibrionales</taxon>
        <taxon>Desulfovibrionaceae</taxon>
        <taxon>Maridesulfovibrio</taxon>
    </lineage>
</organism>
<dbReference type="PROSITE" id="PS51668">
    <property type="entry name" value="TSAA_2"/>
    <property type="match status" value="1"/>
</dbReference>
<dbReference type="InterPro" id="IPR023368">
    <property type="entry name" value="UPF0066_cons_site"/>
</dbReference>
<dbReference type="InterPro" id="IPR023370">
    <property type="entry name" value="TrmO-like_N"/>
</dbReference>
<dbReference type="NCBIfam" id="TIGR00104">
    <property type="entry name" value="tRNA_TsaA"/>
    <property type="match status" value="1"/>
</dbReference>
<feature type="domain" description="TsaA-like" evidence="4">
    <location>
        <begin position="5"/>
        <end position="132"/>
    </location>
</feature>
<reference evidence="5 6" key="1">
    <citation type="submission" date="2009-06" db="EMBL/GenBank/DDBJ databases">
        <title>Complete sequence of Desulfovibrio salexigens DSM 2638.</title>
        <authorList>
            <consortium name="US DOE Joint Genome Institute"/>
            <person name="Lucas S."/>
            <person name="Copeland A."/>
            <person name="Lapidus A."/>
            <person name="Glavina del Rio T."/>
            <person name="Tice H."/>
            <person name="Bruce D."/>
            <person name="Goodwin L."/>
            <person name="Pitluck S."/>
            <person name="Munk A.C."/>
            <person name="Brettin T."/>
            <person name="Detter J.C."/>
            <person name="Han C."/>
            <person name="Tapia R."/>
            <person name="Larimer F."/>
            <person name="Land M."/>
            <person name="Hauser L."/>
            <person name="Kyrpides N."/>
            <person name="Anderson I."/>
            <person name="Wall J.D."/>
            <person name="Arkin A.P."/>
            <person name="Dehal P."/>
            <person name="Chivian D."/>
            <person name="Giles B."/>
            <person name="Hazen T.C."/>
        </authorList>
    </citation>
    <scope>NUCLEOTIDE SEQUENCE [LARGE SCALE GENOMIC DNA]</scope>
    <source>
        <strain evidence="6">ATCC 14822 / DSM 2638 / NCIMB 8403 / VKM B-1763</strain>
    </source>
</reference>
<evidence type="ECO:0000313" key="6">
    <source>
        <dbReference type="Proteomes" id="UP000002601"/>
    </source>
</evidence>
<gene>
    <name evidence="5" type="ordered locus">Desal_2393</name>
</gene>
<feature type="compositionally biased region" description="Basic and acidic residues" evidence="3">
    <location>
        <begin position="64"/>
        <end position="78"/>
    </location>
</feature>
<dbReference type="Gene3D" id="2.40.30.70">
    <property type="entry name" value="YaeB-like"/>
    <property type="match status" value="1"/>
</dbReference>
<dbReference type="InterPro" id="IPR036414">
    <property type="entry name" value="YaeB_N_sf"/>
</dbReference>
<dbReference type="CDD" id="cd09281">
    <property type="entry name" value="UPF0066"/>
    <property type="match status" value="1"/>
</dbReference>
<dbReference type="eggNOG" id="COG1720">
    <property type="taxonomic scope" value="Bacteria"/>
</dbReference>
<evidence type="ECO:0000256" key="1">
    <source>
        <dbReference type="ARBA" id="ARBA00022691"/>
    </source>
</evidence>
<protein>
    <recommendedName>
        <fullName evidence="4">TsaA-like domain-containing protein</fullName>
    </recommendedName>
</protein>
<dbReference type="HOGENOM" id="CLU_013458_2_0_7"/>
<dbReference type="PANTHER" id="PTHR12818:SF0">
    <property type="entry name" value="TRNA (ADENINE(37)-N6)-METHYLTRANSFERASE"/>
    <property type="match status" value="1"/>
</dbReference>
<dbReference type="KEGG" id="dsa:Desal_2393"/>
<dbReference type="OrthoDB" id="9804309at2"/>
<comment type="similarity">
    <text evidence="2">Belongs to the tRNA methyltransferase O family.</text>
</comment>
<evidence type="ECO:0000313" key="5">
    <source>
        <dbReference type="EMBL" id="ACS80449.1"/>
    </source>
</evidence>
<evidence type="ECO:0000259" key="4">
    <source>
        <dbReference type="PROSITE" id="PS51668"/>
    </source>
</evidence>
<dbReference type="InterPro" id="IPR040372">
    <property type="entry name" value="YaeB-like"/>
</dbReference>
<proteinExistence type="inferred from homology"/>
<dbReference type="EMBL" id="CP001649">
    <property type="protein sequence ID" value="ACS80449.1"/>
    <property type="molecule type" value="Genomic_DNA"/>
</dbReference>
<evidence type="ECO:0000256" key="3">
    <source>
        <dbReference type="SAM" id="MobiDB-lite"/>
    </source>
</evidence>
<sequence>MDTTLEIIGYLRSDIKEREKAPKQGSEGGIEATVEINEKYSEALEGLEAGAEILLFTWLHKADRSYQKVHPRGDESRPKRGVFSTRSPDRPNPIGLHPVTITAINGCKIKVRPMEAIDGTPLVDIKIGQRKK</sequence>
<keyword evidence="6" id="KW-1185">Reference proteome</keyword>
<dbReference type="PANTHER" id="PTHR12818">
    <property type="entry name" value="TRNA (ADENINE(37)-N6)-METHYLTRANSFERASE"/>
    <property type="match status" value="1"/>
</dbReference>
<dbReference type="RefSeq" id="WP_015852265.1">
    <property type="nucleotide sequence ID" value="NC_012881.1"/>
</dbReference>
<dbReference type="SUPFAM" id="SSF118196">
    <property type="entry name" value="YaeB-like"/>
    <property type="match status" value="1"/>
</dbReference>
<dbReference type="PROSITE" id="PS01318">
    <property type="entry name" value="TSAA_1"/>
    <property type="match status" value="1"/>
</dbReference>
<dbReference type="AlphaFoldDB" id="C6BXE3"/>
<evidence type="ECO:0000256" key="2">
    <source>
        <dbReference type="ARBA" id="ARBA00033753"/>
    </source>
</evidence>
<keyword evidence="1" id="KW-0949">S-adenosyl-L-methionine</keyword>
<accession>C6BXE3</accession>
<dbReference type="Pfam" id="PF01980">
    <property type="entry name" value="TrmO_N"/>
    <property type="match status" value="1"/>
</dbReference>